<sequence>MTGYCLTWYLNGTPVSHTLRDLTSDALLEAAADMDLPCDWFTDMFVYRTLYAICYQLLSDDEAEVELGECGTVVVERV</sequence>
<evidence type="ECO:0000313" key="2">
    <source>
        <dbReference type="Proteomes" id="UP000193484"/>
    </source>
</evidence>
<dbReference type="AlphaFoldDB" id="A0A1X1RN57"/>
<accession>A0A1X1RN57</accession>
<comment type="caution">
    <text evidence="1">The sequence shown here is derived from an EMBL/GenBank/DDBJ whole genome shotgun (WGS) entry which is preliminary data.</text>
</comment>
<dbReference type="Proteomes" id="UP000193484">
    <property type="component" value="Unassembled WGS sequence"/>
</dbReference>
<dbReference type="RefSeq" id="WP_085092471.1">
    <property type="nucleotide sequence ID" value="NZ_AP022603.1"/>
</dbReference>
<protein>
    <submittedName>
        <fullName evidence="1">Uncharacterized protein</fullName>
    </submittedName>
</protein>
<proteinExistence type="predicted"/>
<reference evidence="1 2" key="1">
    <citation type="submission" date="2016-01" db="EMBL/GenBank/DDBJ databases">
        <title>The new phylogeny of the genus Mycobacterium.</title>
        <authorList>
            <person name="Tarcisio F."/>
            <person name="Conor M."/>
            <person name="Antonella G."/>
            <person name="Elisabetta G."/>
            <person name="Giulia F.S."/>
            <person name="Sara T."/>
            <person name="Anna F."/>
            <person name="Clotilde B."/>
            <person name="Roberto B."/>
            <person name="Veronica D.S."/>
            <person name="Fabio R."/>
            <person name="Monica P."/>
            <person name="Olivier J."/>
            <person name="Enrico T."/>
            <person name="Nicola S."/>
        </authorList>
    </citation>
    <scope>NUCLEOTIDE SEQUENCE [LARGE SCALE GENOMIC DNA]</scope>
    <source>
        <strain evidence="1 2">DSM 44179</strain>
    </source>
</reference>
<gene>
    <name evidence="1" type="ORF">AWC04_01050</name>
</gene>
<dbReference type="EMBL" id="LQOJ01000005">
    <property type="protein sequence ID" value="ORV10044.1"/>
    <property type="molecule type" value="Genomic_DNA"/>
</dbReference>
<dbReference type="STRING" id="1793.AWC04_01050"/>
<organism evidence="1 2">
    <name type="scientific">Mycolicibacterium fallax</name>
    <name type="common">Mycobacterium fallax</name>
    <dbReference type="NCBI Taxonomy" id="1793"/>
    <lineage>
        <taxon>Bacteria</taxon>
        <taxon>Bacillati</taxon>
        <taxon>Actinomycetota</taxon>
        <taxon>Actinomycetes</taxon>
        <taxon>Mycobacteriales</taxon>
        <taxon>Mycobacteriaceae</taxon>
        <taxon>Mycolicibacterium</taxon>
    </lineage>
</organism>
<keyword evidence="2" id="KW-1185">Reference proteome</keyword>
<evidence type="ECO:0000313" key="1">
    <source>
        <dbReference type="EMBL" id="ORV10044.1"/>
    </source>
</evidence>
<name>A0A1X1RN57_MYCFA</name>